<sequence length="619" mass="71348">MNNLVQDYLEPLLKYQKRRCFEEENEVSNETEHSYLRFLPDMSEGLIGLCIGDIMGILSFIDSSNNLTLQQQHLLKIFIETLLKTSKSSFSIFKLSILYLYKINKKIREPTVLQFYKNNIFKNTLSMKPLNQAKLIFVVILMIAFKYTEDHCFYISAWSKATGIKSEVIHKVEVEVLNILDHNLFVSQEKFEAFSNRIVQKINKMKIDLLQSVKISYASSNYSSSSEEEATNSDSSLFEKCRKCCCKRKQDCVENSSSLKKRKINNSLSVDTTDNSDADNTATFYGIPSTLYDYYRNKNENEMTKQPLTPPTPNTYTIPNPVQAPTIIPTDNLLKVDSLIIPSTPPTSQTSIFEDIEREEEIKKNREREYEEEKKLQRNSHCSSMAFILNPDENKIQFDSGENACPNVRSSSSSMAFILNPDENKIQFDSGKNENCNTPQKFIPYRYHNSPKSNFAYNNIKKVNLLEKKNEKTRTMPSIVLPNTSPVGEVASVFPSLSMISKQHQQQQQQHNECNTIEDTNNKPKSIGLQSLLNQNTFTTKFKSIVVGESENSMSNTTYPLVRNNFINIRNDDTKSIHHNNFSYLNQICPRTDEDINKQKILLSIYNCYAMRNIRHYQA</sequence>
<evidence type="ECO:0000313" key="1">
    <source>
        <dbReference type="EMBL" id="ORX45554.1"/>
    </source>
</evidence>
<reference evidence="1 2" key="2">
    <citation type="submission" date="2016-08" db="EMBL/GenBank/DDBJ databases">
        <title>Pervasive Adenine N6-methylation of Active Genes in Fungi.</title>
        <authorList>
            <consortium name="DOE Joint Genome Institute"/>
            <person name="Mondo S.J."/>
            <person name="Dannebaum R.O."/>
            <person name="Kuo R.C."/>
            <person name="Labutti K."/>
            <person name="Haridas S."/>
            <person name="Kuo A."/>
            <person name="Salamov A."/>
            <person name="Ahrendt S.R."/>
            <person name="Lipzen A."/>
            <person name="Sullivan W."/>
            <person name="Andreopoulos W.B."/>
            <person name="Clum A."/>
            <person name="Lindquist E."/>
            <person name="Daum C."/>
            <person name="Ramamoorthy G.K."/>
            <person name="Gryganskyi A."/>
            <person name="Culley D."/>
            <person name="Magnuson J.K."/>
            <person name="James T.Y."/>
            <person name="O'Malley M.A."/>
            <person name="Stajich J.E."/>
            <person name="Spatafora J.W."/>
            <person name="Visel A."/>
            <person name="Grigoriev I.V."/>
        </authorList>
    </citation>
    <scope>NUCLEOTIDE SEQUENCE [LARGE SCALE GENOMIC DNA]</scope>
    <source>
        <strain evidence="2">finn</strain>
    </source>
</reference>
<comment type="caution">
    <text evidence="1">The sequence shown here is derived from an EMBL/GenBank/DDBJ whole genome shotgun (WGS) entry which is preliminary data.</text>
</comment>
<gene>
    <name evidence="1" type="ORF">BCR36DRAFT_585581</name>
</gene>
<proteinExistence type="predicted"/>
<dbReference type="PANTHER" id="PTHR15615">
    <property type="match status" value="1"/>
</dbReference>
<dbReference type="OrthoDB" id="286814at2759"/>
<dbReference type="STRING" id="1754191.A0A1Y1V3B5"/>
<dbReference type="GO" id="GO:0000307">
    <property type="term" value="C:cyclin-dependent protein kinase holoenzyme complex"/>
    <property type="evidence" value="ECO:0007669"/>
    <property type="project" value="TreeGrafter"/>
</dbReference>
<protein>
    <recommendedName>
        <fullName evidence="3">Cyclin N-terminal domain-containing protein</fullName>
    </recommendedName>
</protein>
<keyword evidence="2" id="KW-1185">Reference proteome</keyword>
<name>A0A1Y1V3B5_9FUNG</name>
<dbReference type="GO" id="GO:0016538">
    <property type="term" value="F:cyclin-dependent protein serine/threonine kinase regulator activity"/>
    <property type="evidence" value="ECO:0007669"/>
    <property type="project" value="TreeGrafter"/>
</dbReference>
<dbReference type="GO" id="GO:0005634">
    <property type="term" value="C:nucleus"/>
    <property type="evidence" value="ECO:0007669"/>
    <property type="project" value="TreeGrafter"/>
</dbReference>
<evidence type="ECO:0008006" key="3">
    <source>
        <dbReference type="Google" id="ProtNLM"/>
    </source>
</evidence>
<dbReference type="GO" id="GO:0019901">
    <property type="term" value="F:protein kinase binding"/>
    <property type="evidence" value="ECO:0007669"/>
    <property type="project" value="InterPro"/>
</dbReference>
<dbReference type="EMBL" id="MCFH01000039">
    <property type="protein sequence ID" value="ORX45554.1"/>
    <property type="molecule type" value="Genomic_DNA"/>
</dbReference>
<reference evidence="1 2" key="1">
    <citation type="submission" date="2016-08" db="EMBL/GenBank/DDBJ databases">
        <title>Genomes of anaerobic fungi encode conserved fungal cellulosomes for biomass hydrolysis.</title>
        <authorList>
            <consortium name="DOE Joint Genome Institute"/>
            <person name="Haitjema C.H."/>
            <person name="Gilmore S.P."/>
            <person name="Henske J.K."/>
            <person name="Solomon K.V."/>
            <person name="De Groot R."/>
            <person name="Kuo A."/>
            <person name="Mondo S.J."/>
            <person name="Salamov A.A."/>
            <person name="Labutti K."/>
            <person name="Zhao Z."/>
            <person name="Chiniquy J."/>
            <person name="Barry K."/>
            <person name="Brewer H.M."/>
            <person name="Purvine S.O."/>
            <person name="Wright A.T."/>
            <person name="Boxma B."/>
            <person name="Van Alen T."/>
            <person name="Hackstein J.H."/>
            <person name="Baker S.E."/>
            <person name="Grigoriev I.V."/>
            <person name="O'Malley M.A."/>
        </authorList>
    </citation>
    <scope>NUCLEOTIDE SEQUENCE [LARGE SCALE GENOMIC DNA]</scope>
    <source>
        <strain evidence="2">finn</strain>
    </source>
</reference>
<dbReference type="CDD" id="cd20557">
    <property type="entry name" value="CYCLIN_ScPCL1-like"/>
    <property type="match status" value="1"/>
</dbReference>
<organism evidence="1 2">
    <name type="scientific">Piromyces finnis</name>
    <dbReference type="NCBI Taxonomy" id="1754191"/>
    <lineage>
        <taxon>Eukaryota</taxon>
        <taxon>Fungi</taxon>
        <taxon>Fungi incertae sedis</taxon>
        <taxon>Chytridiomycota</taxon>
        <taxon>Chytridiomycota incertae sedis</taxon>
        <taxon>Neocallimastigomycetes</taxon>
        <taxon>Neocallimastigales</taxon>
        <taxon>Neocallimastigaceae</taxon>
        <taxon>Piromyces</taxon>
    </lineage>
</organism>
<accession>A0A1Y1V3B5</accession>
<evidence type="ECO:0000313" key="2">
    <source>
        <dbReference type="Proteomes" id="UP000193719"/>
    </source>
</evidence>
<dbReference type="InterPro" id="IPR013922">
    <property type="entry name" value="Cyclin_PHO80-like"/>
</dbReference>
<dbReference type="Proteomes" id="UP000193719">
    <property type="component" value="Unassembled WGS sequence"/>
</dbReference>
<dbReference type="PANTHER" id="PTHR15615:SF108">
    <property type="entry name" value="PROTEIN CNPPD1"/>
    <property type="match status" value="1"/>
</dbReference>
<dbReference type="AlphaFoldDB" id="A0A1Y1V3B5"/>
<dbReference type="Gene3D" id="1.10.472.10">
    <property type="entry name" value="Cyclin-like"/>
    <property type="match status" value="1"/>
</dbReference>